<dbReference type="EMBL" id="JAQQKX010000003">
    <property type="protein sequence ID" value="MDC7682830.1"/>
    <property type="molecule type" value="Genomic_DNA"/>
</dbReference>
<evidence type="ECO:0000313" key="2">
    <source>
        <dbReference type="EMBL" id="MDC7682830.1"/>
    </source>
</evidence>
<protein>
    <submittedName>
        <fullName evidence="2">Uncharacterized protein</fullName>
    </submittedName>
</protein>
<gene>
    <name evidence="2" type="ORF">PQU92_06055</name>
</gene>
<feature type="transmembrane region" description="Helical" evidence="1">
    <location>
        <begin position="48"/>
        <end position="66"/>
    </location>
</feature>
<comment type="caution">
    <text evidence="2">The sequence shown here is derived from an EMBL/GenBank/DDBJ whole genome shotgun (WGS) entry which is preliminary data.</text>
</comment>
<evidence type="ECO:0000313" key="3">
    <source>
        <dbReference type="Proteomes" id="UP001214854"/>
    </source>
</evidence>
<keyword evidence="3" id="KW-1185">Reference proteome</keyword>
<sequence>MLTVRQPSYLWVVIALAAASVVHAVAWFVARATVLPVPEALHETQRQVMLALFWMVCVSALWMIQAPKSRLKALLHVLGCAFFVCLLGSIVAFTNWMVAQNVGFDLTNLTTFSFYALLMILGQMFLSLPSAALFQQVLLAPQREAPDPVETA</sequence>
<feature type="transmembrane region" description="Helical" evidence="1">
    <location>
        <begin position="9"/>
        <end position="28"/>
    </location>
</feature>
<dbReference type="Proteomes" id="UP001214854">
    <property type="component" value="Unassembled WGS sequence"/>
</dbReference>
<evidence type="ECO:0000256" key="1">
    <source>
        <dbReference type="SAM" id="Phobius"/>
    </source>
</evidence>
<name>A0ABT5HRY3_9CAUL</name>
<keyword evidence="1" id="KW-0472">Membrane</keyword>
<reference evidence="2 3" key="1">
    <citation type="submission" date="2023-01" db="EMBL/GenBank/DDBJ databases">
        <title>Novel species of the genus Asticcacaulis isolated from rivers.</title>
        <authorList>
            <person name="Lu H."/>
        </authorList>
    </citation>
    <scope>NUCLEOTIDE SEQUENCE [LARGE SCALE GENOMIC DNA]</scope>
    <source>
        <strain evidence="2 3">BYS171W</strain>
    </source>
</reference>
<keyword evidence="1" id="KW-1133">Transmembrane helix</keyword>
<accession>A0ABT5HRY3</accession>
<dbReference type="RefSeq" id="WP_272747310.1">
    <property type="nucleotide sequence ID" value="NZ_JAQQKX010000003.1"/>
</dbReference>
<keyword evidence="1" id="KW-0812">Transmembrane</keyword>
<organism evidence="2 3">
    <name type="scientific">Asticcacaulis aquaticus</name>
    <dbReference type="NCBI Taxonomy" id="2984212"/>
    <lineage>
        <taxon>Bacteria</taxon>
        <taxon>Pseudomonadati</taxon>
        <taxon>Pseudomonadota</taxon>
        <taxon>Alphaproteobacteria</taxon>
        <taxon>Caulobacterales</taxon>
        <taxon>Caulobacteraceae</taxon>
        <taxon>Asticcacaulis</taxon>
    </lineage>
</organism>
<feature type="transmembrane region" description="Helical" evidence="1">
    <location>
        <begin position="73"/>
        <end position="94"/>
    </location>
</feature>
<proteinExistence type="predicted"/>
<feature type="transmembrane region" description="Helical" evidence="1">
    <location>
        <begin position="114"/>
        <end position="134"/>
    </location>
</feature>